<organism evidence="1">
    <name type="scientific">hydrothermal vent metagenome</name>
    <dbReference type="NCBI Taxonomy" id="652676"/>
    <lineage>
        <taxon>unclassified sequences</taxon>
        <taxon>metagenomes</taxon>
        <taxon>ecological metagenomes</taxon>
    </lineage>
</organism>
<name>A0A3B0Y1T5_9ZZZZ</name>
<accession>A0A3B0Y1T5</accession>
<proteinExistence type="predicted"/>
<sequence length="286" mass="32046">MRLTHKSSFIAICLMLLAVSTYVESTTSDKVVYKPEVYSNLNTTLMGGLDLATLRRLGLKVPQHNGLKALVYLHSATETLVTFVKLENNEIALMMLSNMKASISLPLSRKYATLKDLFVNFFPNQAVPDFVINNTQADHPVNLSPDLFSTPNCNIEVDQAEFNALWQGKGWSRQHYIVINPSVVGLTDTPSEVTNTLSTHYCRYNPEIVVSPDPNPAVHIIWILFPDELTRRGGPYIATPMVGQLVGKNQRSYIRLINGYWWRYRASGKVQAPSPIESHQLGIMAP</sequence>
<reference evidence="1" key="1">
    <citation type="submission" date="2018-06" db="EMBL/GenBank/DDBJ databases">
        <authorList>
            <person name="Zhirakovskaya E."/>
        </authorList>
    </citation>
    <scope>NUCLEOTIDE SEQUENCE</scope>
</reference>
<dbReference type="EMBL" id="UOFL01000060">
    <property type="protein sequence ID" value="VAW74645.1"/>
    <property type="molecule type" value="Genomic_DNA"/>
</dbReference>
<gene>
    <name evidence="1" type="ORF">MNBD_GAMMA12-3527</name>
</gene>
<protein>
    <submittedName>
        <fullName evidence="1">Uncharacterized protein</fullName>
    </submittedName>
</protein>
<dbReference type="AlphaFoldDB" id="A0A3B0Y1T5"/>
<evidence type="ECO:0000313" key="1">
    <source>
        <dbReference type="EMBL" id="VAW74645.1"/>
    </source>
</evidence>